<comment type="caution">
    <text evidence="2">The sequence shown here is derived from an EMBL/GenBank/DDBJ whole genome shotgun (WGS) entry which is preliminary data.</text>
</comment>
<dbReference type="EMBL" id="LFDV01000001">
    <property type="protein sequence ID" value="KTB49114.1"/>
    <property type="molecule type" value="Genomic_DNA"/>
</dbReference>
<dbReference type="Proteomes" id="UP000053947">
    <property type="component" value="Unassembled WGS sequence"/>
</dbReference>
<dbReference type="OrthoDB" id="9899388at2"/>
<gene>
    <name evidence="2" type="ORF">DEALK_00250</name>
</gene>
<dbReference type="AlphaFoldDB" id="A0A0W0GKM9"/>
<keyword evidence="3" id="KW-1185">Reference proteome</keyword>
<protein>
    <submittedName>
        <fullName evidence="2">Reductive dehalogenase anchoring protein</fullName>
    </submittedName>
</protein>
<organism evidence="2 3">
    <name type="scientific">Dehalogenimonas alkenigignens</name>
    <dbReference type="NCBI Taxonomy" id="1217799"/>
    <lineage>
        <taxon>Bacteria</taxon>
        <taxon>Bacillati</taxon>
        <taxon>Chloroflexota</taxon>
        <taxon>Dehalococcoidia</taxon>
        <taxon>Dehalococcoidales</taxon>
        <taxon>Dehalococcoidaceae</taxon>
        <taxon>Dehalogenimonas</taxon>
    </lineage>
</organism>
<keyword evidence="1" id="KW-0812">Transmembrane</keyword>
<sequence>MWYWYLGILGLGIVLTSIIYWVRTNKIAVQWYVWVLSAIGLLSTLFALQNIVGTYEEHYPKAAAMSALLFGVPGLILLGIATQLMVRSRTHEKV</sequence>
<feature type="transmembrane region" description="Helical" evidence="1">
    <location>
        <begin position="6"/>
        <end position="22"/>
    </location>
</feature>
<evidence type="ECO:0000256" key="1">
    <source>
        <dbReference type="SAM" id="Phobius"/>
    </source>
</evidence>
<proteinExistence type="predicted"/>
<reference evidence="2 3" key="1">
    <citation type="submission" date="2015-06" db="EMBL/GenBank/DDBJ databases">
        <title>Genome sequence of the organohalide-respiring Dehalogenimonas alkenigignens type strain (IP3-3T).</title>
        <authorList>
            <person name="Key T.A."/>
            <person name="Richmond D.P."/>
            <person name="Bowman K.S."/>
            <person name="Cho Y.-J."/>
            <person name="Chun J."/>
            <person name="da Costa M.S."/>
            <person name="Rainey F.A."/>
            <person name="Moe W.M."/>
        </authorList>
    </citation>
    <scope>NUCLEOTIDE SEQUENCE [LARGE SCALE GENOMIC DNA]</scope>
    <source>
        <strain evidence="2 3">IP3-3</strain>
    </source>
</reference>
<feature type="transmembrane region" description="Helical" evidence="1">
    <location>
        <begin position="64"/>
        <end position="86"/>
    </location>
</feature>
<keyword evidence="1" id="KW-0472">Membrane</keyword>
<feature type="transmembrane region" description="Helical" evidence="1">
    <location>
        <begin position="31"/>
        <end position="52"/>
    </location>
</feature>
<accession>A0A0W0GKM9</accession>
<evidence type="ECO:0000313" key="3">
    <source>
        <dbReference type="Proteomes" id="UP000053947"/>
    </source>
</evidence>
<keyword evidence="1" id="KW-1133">Transmembrane helix</keyword>
<dbReference type="STRING" id="1217799.DEALK_00250"/>
<name>A0A0W0GKM9_9CHLR</name>
<evidence type="ECO:0000313" key="2">
    <source>
        <dbReference type="EMBL" id="KTB49114.1"/>
    </source>
</evidence>